<name>A0AAV1D999_OLDCO</name>
<evidence type="ECO:0000313" key="4">
    <source>
        <dbReference type="Proteomes" id="UP001161247"/>
    </source>
</evidence>
<feature type="region of interest" description="Disordered" evidence="2">
    <location>
        <begin position="1"/>
        <end position="22"/>
    </location>
</feature>
<dbReference type="GO" id="GO:0009733">
    <property type="term" value="P:response to auxin"/>
    <property type="evidence" value="ECO:0007669"/>
    <property type="project" value="InterPro"/>
</dbReference>
<dbReference type="Pfam" id="PF02519">
    <property type="entry name" value="Auxin_inducible"/>
    <property type="match status" value="1"/>
</dbReference>
<reference evidence="3" key="1">
    <citation type="submission" date="2023-03" db="EMBL/GenBank/DDBJ databases">
        <authorList>
            <person name="Julca I."/>
        </authorList>
    </citation>
    <scope>NUCLEOTIDE SEQUENCE</scope>
</reference>
<evidence type="ECO:0000256" key="2">
    <source>
        <dbReference type="SAM" id="MobiDB-lite"/>
    </source>
</evidence>
<dbReference type="Proteomes" id="UP001161247">
    <property type="component" value="Chromosome 4"/>
</dbReference>
<keyword evidence="4" id="KW-1185">Reference proteome</keyword>
<feature type="compositionally biased region" description="Basic and acidic residues" evidence="2">
    <location>
        <begin position="1"/>
        <end position="21"/>
    </location>
</feature>
<dbReference type="EMBL" id="OX459121">
    <property type="protein sequence ID" value="CAI9104011.1"/>
    <property type="molecule type" value="Genomic_DNA"/>
</dbReference>
<dbReference type="PANTHER" id="PTHR31929">
    <property type="entry name" value="SAUR-LIKE AUXIN-RESPONSIVE PROTEIN FAMILY-RELATED"/>
    <property type="match status" value="1"/>
</dbReference>
<accession>A0AAV1D999</accession>
<gene>
    <name evidence="3" type="ORF">OLC1_LOCUS13038</name>
</gene>
<proteinExistence type="inferred from homology"/>
<dbReference type="InterPro" id="IPR003676">
    <property type="entry name" value="SAUR_fam"/>
</dbReference>
<dbReference type="AlphaFoldDB" id="A0AAV1D999"/>
<comment type="similarity">
    <text evidence="1">Belongs to the ARG7 family.</text>
</comment>
<evidence type="ECO:0000313" key="3">
    <source>
        <dbReference type="EMBL" id="CAI9104011.1"/>
    </source>
</evidence>
<protein>
    <submittedName>
        <fullName evidence="3">OLC1v1002614C1</fullName>
    </submittedName>
</protein>
<evidence type="ECO:0000256" key="1">
    <source>
        <dbReference type="ARBA" id="ARBA00006974"/>
    </source>
</evidence>
<sequence length="89" mass="10495">MSKEEEFRRRRGRKEEEERAPKGHFVVYVGPEEMKRYEVPISYLKHTSFQKLLQESADMYGFHHNHKGIVLPCQDSIFQSVIAELEKGA</sequence>
<organism evidence="3 4">
    <name type="scientific">Oldenlandia corymbosa var. corymbosa</name>
    <dbReference type="NCBI Taxonomy" id="529605"/>
    <lineage>
        <taxon>Eukaryota</taxon>
        <taxon>Viridiplantae</taxon>
        <taxon>Streptophyta</taxon>
        <taxon>Embryophyta</taxon>
        <taxon>Tracheophyta</taxon>
        <taxon>Spermatophyta</taxon>
        <taxon>Magnoliopsida</taxon>
        <taxon>eudicotyledons</taxon>
        <taxon>Gunneridae</taxon>
        <taxon>Pentapetalae</taxon>
        <taxon>asterids</taxon>
        <taxon>lamiids</taxon>
        <taxon>Gentianales</taxon>
        <taxon>Rubiaceae</taxon>
        <taxon>Rubioideae</taxon>
        <taxon>Spermacoceae</taxon>
        <taxon>Hedyotis-Oldenlandia complex</taxon>
        <taxon>Oldenlandia</taxon>
    </lineage>
</organism>